<organism evidence="1 2">
    <name type="scientific">Coptis chinensis</name>
    <dbReference type="NCBI Taxonomy" id="261450"/>
    <lineage>
        <taxon>Eukaryota</taxon>
        <taxon>Viridiplantae</taxon>
        <taxon>Streptophyta</taxon>
        <taxon>Embryophyta</taxon>
        <taxon>Tracheophyta</taxon>
        <taxon>Spermatophyta</taxon>
        <taxon>Magnoliopsida</taxon>
        <taxon>Ranunculales</taxon>
        <taxon>Ranunculaceae</taxon>
        <taxon>Coptidoideae</taxon>
        <taxon>Coptis</taxon>
    </lineage>
</organism>
<sequence>MGVAKQQTFLLPASRVEWVIIRPVGKTWKYDVLTTCGARNIDLVKSLGANEILDYKTRWSCSKSPFPRVGGRSRWSTSHTLSLVFILSCNIFLCGCSSGGGLEETVFVTGHYCTLIPPPHMVQHWCDEMLLPLGGGSQEGFIRWPRVFSDSKVFGLPIGPSFVAIISKRLTRDGSKTSRSSLMGGGEGMGPVKKTAKALGDALFDESMGPIGQVVVICGRNKSLLSILDALYIFAVVKHL</sequence>
<dbReference type="AlphaFoldDB" id="A0A835GZ36"/>
<keyword evidence="2" id="KW-1185">Reference proteome</keyword>
<dbReference type="EMBL" id="JADFTS010000009">
    <property type="protein sequence ID" value="KAF9590236.1"/>
    <property type="molecule type" value="Genomic_DNA"/>
</dbReference>
<accession>A0A835GZ36</accession>
<dbReference type="Gene3D" id="3.40.50.720">
    <property type="entry name" value="NAD(P)-binding Rossmann-like Domain"/>
    <property type="match status" value="1"/>
</dbReference>
<dbReference type="PANTHER" id="PTHR43025:SF1">
    <property type="entry name" value="MONOGALACTOSYLDIACYLGLYCEROL SYNTHASE 2, CHLOROPLASTIC"/>
    <property type="match status" value="1"/>
</dbReference>
<dbReference type="OrthoDB" id="48317at2759"/>
<proteinExistence type="predicted"/>
<dbReference type="InterPro" id="IPR050519">
    <property type="entry name" value="Glycosyltransf_28_UgtP"/>
</dbReference>
<comment type="caution">
    <text evidence="1">The sequence shown here is derived from an EMBL/GenBank/DDBJ whole genome shotgun (WGS) entry which is preliminary data.</text>
</comment>
<name>A0A835GZ36_9MAGN</name>
<gene>
    <name evidence="1" type="ORF">IFM89_032014</name>
</gene>
<evidence type="ECO:0000313" key="2">
    <source>
        <dbReference type="Proteomes" id="UP000631114"/>
    </source>
</evidence>
<dbReference type="Proteomes" id="UP000631114">
    <property type="component" value="Unassembled WGS sequence"/>
</dbReference>
<evidence type="ECO:0000313" key="1">
    <source>
        <dbReference type="EMBL" id="KAF9590236.1"/>
    </source>
</evidence>
<reference evidence="1 2" key="1">
    <citation type="submission" date="2020-10" db="EMBL/GenBank/DDBJ databases">
        <title>The Coptis chinensis genome and diversification of protoberbering-type alkaloids.</title>
        <authorList>
            <person name="Wang B."/>
            <person name="Shu S."/>
            <person name="Song C."/>
            <person name="Liu Y."/>
        </authorList>
    </citation>
    <scope>NUCLEOTIDE SEQUENCE [LARGE SCALE GENOMIC DNA]</scope>
    <source>
        <strain evidence="1">HL-2020</strain>
        <tissue evidence="1">Leaf</tissue>
    </source>
</reference>
<protein>
    <submittedName>
        <fullName evidence="1">Uncharacterized protein</fullName>
    </submittedName>
</protein>
<dbReference type="PANTHER" id="PTHR43025">
    <property type="entry name" value="MONOGALACTOSYLDIACYLGLYCEROL SYNTHASE"/>
    <property type="match status" value="1"/>
</dbReference>